<dbReference type="SUPFAM" id="SSF46785">
    <property type="entry name" value="Winged helix' DNA-binding domain"/>
    <property type="match status" value="1"/>
</dbReference>
<sequence length="80" mass="9408">IIPRNYRKYLYHAYLAYMEANGYRNVLSLKMFGLGLPVMLKEYGLNYEKRHTKQGIQTNLTLKEESYGDWLPKCDDPATT</sequence>
<feature type="domain" description="DNA primase/nucleoside triphosphatase C-terminal" evidence="1">
    <location>
        <begin position="3"/>
        <end position="72"/>
    </location>
</feature>
<dbReference type="Gene3D" id="1.10.10.10">
    <property type="entry name" value="Winged helix-like DNA-binding domain superfamily/Winged helix DNA-binding domain"/>
    <property type="match status" value="1"/>
</dbReference>
<dbReference type="InterPro" id="IPR004968">
    <property type="entry name" value="DNA_primase/NTPase_C"/>
</dbReference>
<comment type="caution">
    <text evidence="2">The sequence shown here is derived from an EMBL/GenBank/DDBJ whole genome shotgun (WGS) entry which is preliminary data.</text>
</comment>
<protein>
    <recommendedName>
        <fullName evidence="1">DNA primase/nucleoside triphosphatase C-terminal domain-containing protein</fullName>
    </recommendedName>
</protein>
<name>A0A625M6X0_SALTM</name>
<dbReference type="EMBL" id="AALIFS010000021">
    <property type="protein sequence ID" value="ECZ8976655.1"/>
    <property type="molecule type" value="Genomic_DNA"/>
</dbReference>
<dbReference type="AlphaFoldDB" id="A0A625M6X0"/>
<reference evidence="2" key="1">
    <citation type="submission" date="2018-07" db="EMBL/GenBank/DDBJ databases">
        <authorList>
            <consortium name="GenomeTrakr network: Whole genome sequencing for foodborne pathogen traceback"/>
        </authorList>
    </citation>
    <scope>NUCLEOTIDE SEQUENCE</scope>
    <source>
        <strain evidence="2">CFSAN042472</strain>
    </source>
</reference>
<feature type="non-terminal residue" evidence="2">
    <location>
        <position position="1"/>
    </location>
</feature>
<evidence type="ECO:0000259" key="1">
    <source>
        <dbReference type="Pfam" id="PF03288"/>
    </source>
</evidence>
<dbReference type="InterPro" id="IPR036390">
    <property type="entry name" value="WH_DNA-bd_sf"/>
</dbReference>
<organism evidence="2">
    <name type="scientific">Salmonella typhimurium</name>
    <dbReference type="NCBI Taxonomy" id="90371"/>
    <lineage>
        <taxon>Bacteria</taxon>
        <taxon>Pseudomonadati</taxon>
        <taxon>Pseudomonadota</taxon>
        <taxon>Gammaproteobacteria</taxon>
        <taxon>Enterobacterales</taxon>
        <taxon>Enterobacteriaceae</taxon>
        <taxon>Salmonella</taxon>
    </lineage>
</organism>
<proteinExistence type="predicted"/>
<dbReference type="Pfam" id="PF03288">
    <property type="entry name" value="Pox_D5"/>
    <property type="match status" value="1"/>
</dbReference>
<evidence type="ECO:0000313" key="2">
    <source>
        <dbReference type="EMBL" id="ECZ8976655.1"/>
    </source>
</evidence>
<dbReference type="InterPro" id="IPR036388">
    <property type="entry name" value="WH-like_DNA-bd_sf"/>
</dbReference>
<gene>
    <name evidence="2" type="ORF">AXX99_18940</name>
</gene>
<accession>A0A625M6X0</accession>